<evidence type="ECO:0000259" key="3">
    <source>
        <dbReference type="PROSITE" id="PS50110"/>
    </source>
</evidence>
<sequence>MNCPLRVLCVDDNQDAAVSTAEMLALEGFDARACHDGDTALRVAAEFHPDVCLLDLSMPGMNGVKLGRRLRAELPGPVRVIVVTAMWDVGSKMATKNAGFDGHLVKPVDPDRLVSVLKGEDASDPANPGTLPVCDP</sequence>
<keyword evidence="1 2" id="KW-0597">Phosphoprotein</keyword>
<organism evidence="4 5">
    <name type="scientific">Limnoglobus roseus</name>
    <dbReference type="NCBI Taxonomy" id="2598579"/>
    <lineage>
        <taxon>Bacteria</taxon>
        <taxon>Pseudomonadati</taxon>
        <taxon>Planctomycetota</taxon>
        <taxon>Planctomycetia</taxon>
        <taxon>Gemmatales</taxon>
        <taxon>Gemmataceae</taxon>
        <taxon>Limnoglobus</taxon>
    </lineage>
</organism>
<dbReference type="GO" id="GO:0000160">
    <property type="term" value="P:phosphorelay signal transduction system"/>
    <property type="evidence" value="ECO:0007669"/>
    <property type="project" value="InterPro"/>
</dbReference>
<feature type="modified residue" description="4-aspartylphosphate" evidence="2">
    <location>
        <position position="55"/>
    </location>
</feature>
<dbReference type="PANTHER" id="PTHR44591:SF3">
    <property type="entry name" value="RESPONSE REGULATORY DOMAIN-CONTAINING PROTEIN"/>
    <property type="match status" value="1"/>
</dbReference>
<dbReference type="SUPFAM" id="SSF52172">
    <property type="entry name" value="CheY-like"/>
    <property type="match status" value="1"/>
</dbReference>
<keyword evidence="5" id="KW-1185">Reference proteome</keyword>
<dbReference type="InterPro" id="IPR001789">
    <property type="entry name" value="Sig_transdc_resp-reg_receiver"/>
</dbReference>
<dbReference type="Gene3D" id="3.40.50.2300">
    <property type="match status" value="1"/>
</dbReference>
<dbReference type="SMART" id="SM00448">
    <property type="entry name" value="REC"/>
    <property type="match status" value="1"/>
</dbReference>
<dbReference type="InterPro" id="IPR050595">
    <property type="entry name" value="Bact_response_regulator"/>
</dbReference>
<evidence type="ECO:0000256" key="1">
    <source>
        <dbReference type="ARBA" id="ARBA00022553"/>
    </source>
</evidence>
<dbReference type="InterPro" id="IPR011006">
    <property type="entry name" value="CheY-like_superfamily"/>
</dbReference>
<feature type="domain" description="Response regulatory" evidence="3">
    <location>
        <begin position="6"/>
        <end position="121"/>
    </location>
</feature>
<dbReference type="EMBL" id="CP042425">
    <property type="protein sequence ID" value="QEL20557.1"/>
    <property type="molecule type" value="Genomic_DNA"/>
</dbReference>
<protein>
    <submittedName>
        <fullName evidence="4">Response regulator</fullName>
    </submittedName>
</protein>
<dbReference type="Proteomes" id="UP000324974">
    <property type="component" value="Chromosome"/>
</dbReference>
<evidence type="ECO:0000313" key="5">
    <source>
        <dbReference type="Proteomes" id="UP000324974"/>
    </source>
</evidence>
<proteinExistence type="predicted"/>
<reference evidence="5" key="1">
    <citation type="submission" date="2019-08" db="EMBL/GenBank/DDBJ databases">
        <title>Limnoglobus roseus gen. nov., sp. nov., a novel freshwater planctomycete with a giant genome from the family Gemmataceae.</title>
        <authorList>
            <person name="Kulichevskaya I.S."/>
            <person name="Naumoff D.G."/>
            <person name="Miroshnikov K."/>
            <person name="Ivanova A."/>
            <person name="Philippov D.A."/>
            <person name="Hakobyan A."/>
            <person name="Rijpstra I.C."/>
            <person name="Sinninghe Damste J.S."/>
            <person name="Liesack W."/>
            <person name="Dedysh S.N."/>
        </authorList>
    </citation>
    <scope>NUCLEOTIDE SEQUENCE [LARGE SCALE GENOMIC DNA]</scope>
    <source>
        <strain evidence="5">PX52</strain>
    </source>
</reference>
<dbReference type="RefSeq" id="WP_149114841.1">
    <property type="nucleotide sequence ID" value="NZ_CP042425.1"/>
</dbReference>
<name>A0A5C1AQT3_9BACT</name>
<dbReference type="AlphaFoldDB" id="A0A5C1AQT3"/>
<dbReference type="OrthoDB" id="9788090at2"/>
<evidence type="ECO:0000313" key="4">
    <source>
        <dbReference type="EMBL" id="QEL20557.1"/>
    </source>
</evidence>
<accession>A0A5C1AQT3</accession>
<dbReference type="KEGG" id="lrs:PX52LOC_07662"/>
<dbReference type="PANTHER" id="PTHR44591">
    <property type="entry name" value="STRESS RESPONSE REGULATOR PROTEIN 1"/>
    <property type="match status" value="1"/>
</dbReference>
<evidence type="ECO:0000256" key="2">
    <source>
        <dbReference type="PROSITE-ProRule" id="PRU00169"/>
    </source>
</evidence>
<dbReference type="PROSITE" id="PS50110">
    <property type="entry name" value="RESPONSE_REGULATORY"/>
    <property type="match status" value="1"/>
</dbReference>
<gene>
    <name evidence="4" type="ORF">PX52LOC_07662</name>
</gene>
<dbReference type="Pfam" id="PF00072">
    <property type="entry name" value="Response_reg"/>
    <property type="match status" value="1"/>
</dbReference>